<feature type="compositionally biased region" description="Basic and acidic residues" evidence="7">
    <location>
        <begin position="674"/>
        <end position="694"/>
    </location>
</feature>
<keyword evidence="5 8" id="KW-1133">Transmembrane helix</keyword>
<evidence type="ECO:0000259" key="9">
    <source>
        <dbReference type="PROSITE" id="PS50850"/>
    </source>
</evidence>
<dbReference type="InterPro" id="IPR005828">
    <property type="entry name" value="MFS_sugar_transport-like"/>
</dbReference>
<feature type="transmembrane region" description="Helical" evidence="8">
    <location>
        <begin position="577"/>
        <end position="596"/>
    </location>
</feature>
<dbReference type="GO" id="GO:0016020">
    <property type="term" value="C:membrane"/>
    <property type="evidence" value="ECO:0007669"/>
    <property type="project" value="UniProtKB-SubCell"/>
</dbReference>
<dbReference type="AlphaFoldDB" id="A0A8J2T8W5"/>
<feature type="transmembrane region" description="Helical" evidence="8">
    <location>
        <begin position="484"/>
        <end position="501"/>
    </location>
</feature>
<dbReference type="Proteomes" id="UP000019375">
    <property type="component" value="Unassembled WGS sequence"/>
</dbReference>
<dbReference type="InterPro" id="IPR050814">
    <property type="entry name" value="Myo-inositol_Transporter"/>
</dbReference>
<dbReference type="Gene3D" id="1.20.1250.20">
    <property type="entry name" value="MFS general substrate transporter like domains"/>
    <property type="match status" value="2"/>
</dbReference>
<dbReference type="SUPFAM" id="SSF103473">
    <property type="entry name" value="MFS general substrate transporter"/>
    <property type="match status" value="1"/>
</dbReference>
<dbReference type="InterPro" id="IPR003663">
    <property type="entry name" value="Sugar/inositol_transpt"/>
</dbReference>
<evidence type="ECO:0000256" key="6">
    <source>
        <dbReference type="ARBA" id="ARBA00023136"/>
    </source>
</evidence>
<dbReference type="GO" id="GO:0015798">
    <property type="term" value="P:myo-inositol transport"/>
    <property type="evidence" value="ECO:0007669"/>
    <property type="project" value="UniProtKB-ARBA"/>
</dbReference>
<comment type="similarity">
    <text evidence="2">Belongs to the major facilitator superfamily. Sugar transporter (TC 2.A.1.1) family.</text>
</comment>
<dbReference type="GO" id="GO:0022857">
    <property type="term" value="F:transmembrane transporter activity"/>
    <property type="evidence" value="ECO:0007669"/>
    <property type="project" value="InterPro"/>
</dbReference>
<feature type="region of interest" description="Disordered" evidence="7">
    <location>
        <begin position="1"/>
        <end position="78"/>
    </location>
</feature>
<feature type="transmembrane region" description="Helical" evidence="8">
    <location>
        <begin position="324"/>
        <end position="346"/>
    </location>
</feature>
<evidence type="ECO:0000313" key="10">
    <source>
        <dbReference type="EMBL" id="CDF90227.1"/>
    </source>
</evidence>
<dbReference type="PANTHER" id="PTHR48020">
    <property type="entry name" value="PROTON MYO-INOSITOL COTRANSPORTER"/>
    <property type="match status" value="1"/>
</dbReference>
<organism evidence="10 11">
    <name type="scientific">Zygosaccharomyces bailii (strain CLIB 213 / ATCC 58445 / CBS 680 / BCRC 21525 / NBRC 1098 / NCYC 1416 / NRRL Y-2227)</name>
    <dbReference type="NCBI Taxonomy" id="1333698"/>
    <lineage>
        <taxon>Eukaryota</taxon>
        <taxon>Fungi</taxon>
        <taxon>Dikarya</taxon>
        <taxon>Ascomycota</taxon>
        <taxon>Saccharomycotina</taxon>
        <taxon>Saccharomycetes</taxon>
        <taxon>Saccharomycetales</taxon>
        <taxon>Saccharomycetaceae</taxon>
        <taxon>Zygosaccharomyces</taxon>
    </lineage>
</organism>
<dbReference type="NCBIfam" id="TIGR00879">
    <property type="entry name" value="SP"/>
    <property type="match status" value="1"/>
</dbReference>
<feature type="domain" description="Major facilitator superfamily (MFS) profile" evidence="9">
    <location>
        <begin position="154"/>
        <end position="600"/>
    </location>
</feature>
<evidence type="ECO:0000256" key="7">
    <source>
        <dbReference type="SAM" id="MobiDB-lite"/>
    </source>
</evidence>
<dbReference type="EMBL" id="HG316459">
    <property type="protein sequence ID" value="CDF90227.1"/>
    <property type="molecule type" value="Genomic_DNA"/>
</dbReference>
<dbReference type="InterPro" id="IPR036259">
    <property type="entry name" value="MFS_trans_sf"/>
</dbReference>
<feature type="transmembrane region" description="Helical" evidence="8">
    <location>
        <begin position="448"/>
        <end position="472"/>
    </location>
</feature>
<keyword evidence="11" id="KW-1185">Reference proteome</keyword>
<evidence type="ECO:0000256" key="5">
    <source>
        <dbReference type="ARBA" id="ARBA00022989"/>
    </source>
</evidence>
<feature type="transmembrane region" description="Helical" evidence="8">
    <location>
        <begin position="256"/>
        <end position="278"/>
    </location>
</feature>
<keyword evidence="6 8" id="KW-0472">Membrane</keyword>
<dbReference type="Pfam" id="PF00083">
    <property type="entry name" value="Sugar_tr"/>
    <property type="match status" value="1"/>
</dbReference>
<feature type="transmembrane region" description="Helical" evidence="8">
    <location>
        <begin position="545"/>
        <end position="565"/>
    </location>
</feature>
<comment type="subcellular location">
    <subcellularLocation>
        <location evidence="1">Membrane</location>
        <topology evidence="1">Multi-pass membrane protein</topology>
    </subcellularLocation>
</comment>
<feature type="region of interest" description="Disordered" evidence="7">
    <location>
        <begin position="652"/>
        <end position="694"/>
    </location>
</feature>
<feature type="transmembrane region" description="Helical" evidence="8">
    <location>
        <begin position="513"/>
        <end position="533"/>
    </location>
</feature>
<dbReference type="PANTHER" id="PTHR48020:SF25">
    <property type="entry name" value="SUGAR TRANSPORTER, PUTATIVE (AFU_ORTHOLOGUE AFUA_7G05830)-RELATED"/>
    <property type="match status" value="1"/>
</dbReference>
<gene>
    <name evidence="10" type="ORF">BN860_03664g</name>
</gene>
<dbReference type="InterPro" id="IPR020846">
    <property type="entry name" value="MFS_dom"/>
</dbReference>
<keyword evidence="3" id="KW-0813">Transport</keyword>
<dbReference type="GO" id="GO:0015791">
    <property type="term" value="P:polyol transmembrane transport"/>
    <property type="evidence" value="ECO:0007669"/>
    <property type="project" value="UniProtKB-ARBA"/>
</dbReference>
<keyword evidence="4 8" id="KW-0812">Transmembrane</keyword>
<evidence type="ECO:0000256" key="3">
    <source>
        <dbReference type="ARBA" id="ARBA00022448"/>
    </source>
</evidence>
<evidence type="ECO:0000256" key="1">
    <source>
        <dbReference type="ARBA" id="ARBA00004141"/>
    </source>
</evidence>
<evidence type="ECO:0000313" key="11">
    <source>
        <dbReference type="Proteomes" id="UP000019375"/>
    </source>
</evidence>
<feature type="transmembrane region" description="Helical" evidence="8">
    <location>
        <begin position="227"/>
        <end position="244"/>
    </location>
</feature>
<name>A0A8J2T8W5_ZYGB2</name>
<evidence type="ECO:0000256" key="2">
    <source>
        <dbReference type="ARBA" id="ARBA00010992"/>
    </source>
</evidence>
<sequence length="694" mass="78780">MTRDLHSYRNLHQPAECEMDDKDEQFVEKSEPLFQQVTHDELATTHTPSPSKGDAEEDGDYSKLEKEANKEKNVSARGNKLAALPAERVAQMGREFAEQYELPNDDDIFGRAAMLAREPENYSQMDFLSEEEKAACHAEVTRPWTSMTRQLIGIICAAAMSAAVQGMDETVINGAMLFYPKVLGLGSGSKRDEWLEGLINGAPYLCCAGFSCWTTDWLNNRLGRKNVIFVTCAVSAITCFLQGFGPTGTRGWHYLFAFRFLLGLGIGPKSATTNVYLAECATKQIRGCTCIFWQFFTAFGIMWGYVFTLIFYRVKPNGIHGGLNWRLTLGSAMIPALLVMVQIPFCPESPRWLMGKGRYKEALENTIKIRPHRLLACRDLFYQHVLLMEEESLQLPFWIRLKEMFTIRRNRNGLLASCICAFMQQFCGINVIAYYSSSIFLDSGFTEISSLCASLGFGLINFFFAIPTFFMIDKHGRRYLLLRTFPWLALFLLIAGFAFWIPGEQARTGVVSMGIYVFSAIYSFSCGPVPFLIAAESANLASRSLNSSIFTVVLWGFNFILSVTWPSMRRAMTAQGAFGFYAFWNAMGFFMVYFCIPETKQYTLEELDEVFDVPLRTRIKYNWLEMWPNFQYHVLRRKNVMRRAPLGPQLPSLSDWEEKAEQEHVERAASLSSDRSDSDTSEAEHEVSGSGRDI</sequence>
<reference evidence="11" key="1">
    <citation type="journal article" date="2013" name="Genome Announc.">
        <title>Genome sequence of the food spoilage yeast Zygosaccharomyces bailii CLIB 213(T).</title>
        <authorList>
            <person name="Galeote V."/>
            <person name="Bigey F."/>
            <person name="Devillers H."/>
            <person name="Neuveglise C."/>
            <person name="Dequin S."/>
        </authorList>
    </citation>
    <scope>NUCLEOTIDE SEQUENCE [LARGE SCALE GENOMIC DNA]</scope>
    <source>
        <strain evidence="11">CLIB 213 / ATCC 58445 / CBS 680 / CCRC 21525 / NBRC 1098 / NCYC 1416 / NRRL Y-2227</strain>
    </source>
</reference>
<dbReference type="PRINTS" id="PR00171">
    <property type="entry name" value="SUGRTRNSPORT"/>
</dbReference>
<feature type="transmembrane region" description="Helical" evidence="8">
    <location>
        <begin position="290"/>
        <end position="312"/>
    </location>
</feature>
<proteinExistence type="inferred from homology"/>
<dbReference type="OrthoDB" id="5290825at2759"/>
<dbReference type="PROSITE" id="PS50850">
    <property type="entry name" value="MFS"/>
    <property type="match status" value="1"/>
</dbReference>
<evidence type="ECO:0000256" key="4">
    <source>
        <dbReference type="ARBA" id="ARBA00022692"/>
    </source>
</evidence>
<feature type="compositionally biased region" description="Basic and acidic residues" evidence="7">
    <location>
        <begin position="60"/>
        <end position="74"/>
    </location>
</feature>
<evidence type="ECO:0000256" key="8">
    <source>
        <dbReference type="SAM" id="Phobius"/>
    </source>
</evidence>
<feature type="compositionally biased region" description="Basic and acidic residues" evidence="7">
    <location>
        <begin position="656"/>
        <end position="667"/>
    </location>
</feature>
<accession>A0A8J2T8W5</accession>
<feature type="transmembrane region" description="Helical" evidence="8">
    <location>
        <begin position="414"/>
        <end position="436"/>
    </location>
</feature>
<protein>
    <submittedName>
        <fullName evidence="10">ZYBA0S06-03664g1_1</fullName>
    </submittedName>
</protein>